<reference evidence="3 4" key="1">
    <citation type="submission" date="2017-03" db="EMBL/GenBank/DDBJ databases">
        <title>Comparative genomics of honeybee gut symbionts reveal geographically distinct and subgroup specific antibiotic resistance.</title>
        <authorList>
            <person name="Ludvigsen J."/>
            <person name="Porcellato D."/>
            <person name="Labee-Lund T.M."/>
            <person name="Amdam G.V."/>
            <person name="Rudi K."/>
        </authorList>
    </citation>
    <scope>NUCLEOTIDE SEQUENCE [LARGE SCALE GENOMIC DNA]</scope>
    <source>
        <strain evidence="1 4">A-7-12</strain>
        <strain evidence="2 3">A-9-12</strain>
    </source>
</reference>
<dbReference type="Proteomes" id="UP000194800">
    <property type="component" value="Unassembled WGS sequence"/>
</dbReference>
<proteinExistence type="predicted"/>
<organism evidence="1 4">
    <name type="scientific">Gilliamella apicola</name>
    <dbReference type="NCBI Taxonomy" id="1196095"/>
    <lineage>
        <taxon>Bacteria</taxon>
        <taxon>Pseudomonadati</taxon>
        <taxon>Pseudomonadota</taxon>
        <taxon>Gammaproteobacteria</taxon>
        <taxon>Orbales</taxon>
        <taxon>Orbaceae</taxon>
        <taxon>Gilliamella</taxon>
    </lineage>
</organism>
<protein>
    <submittedName>
        <fullName evidence="1">Uncharacterized protein</fullName>
    </submittedName>
</protein>
<dbReference type="AlphaFoldDB" id="A0A242NEJ7"/>
<evidence type="ECO:0000313" key="3">
    <source>
        <dbReference type="Proteomes" id="UP000194800"/>
    </source>
</evidence>
<gene>
    <name evidence="2" type="ORF">B6C91_11780</name>
    <name evidence="1" type="ORF">B6D08_11720</name>
</gene>
<evidence type="ECO:0000313" key="4">
    <source>
        <dbReference type="Proteomes" id="UP000194977"/>
    </source>
</evidence>
<evidence type="ECO:0000313" key="2">
    <source>
        <dbReference type="EMBL" id="OTQ08630.1"/>
    </source>
</evidence>
<dbReference type="Proteomes" id="UP000194977">
    <property type="component" value="Unassembled WGS sequence"/>
</dbReference>
<comment type="caution">
    <text evidence="1">The sequence shown here is derived from an EMBL/GenBank/DDBJ whole genome shotgun (WGS) entry which is preliminary data.</text>
</comment>
<name>A0A242NEJ7_9GAMM</name>
<accession>A0A242NEJ7</accession>
<dbReference type="EMBL" id="NART01000075">
    <property type="protein sequence ID" value="OTQ08630.1"/>
    <property type="molecule type" value="Genomic_DNA"/>
</dbReference>
<evidence type="ECO:0000313" key="1">
    <source>
        <dbReference type="EMBL" id="OTP98236.1"/>
    </source>
</evidence>
<dbReference type="EMBL" id="NARP01000035">
    <property type="protein sequence ID" value="OTP98236.1"/>
    <property type="molecule type" value="Genomic_DNA"/>
</dbReference>
<keyword evidence="3" id="KW-1185">Reference proteome</keyword>
<sequence length="153" mass="17851">MQILFDECIKLQDNLLDNIFLLSKCPNLVTLIEKNLIGDINASLLYIIKQLPEEIKISLLPNIIEIMKNLDGKTKLCQDIILSMNREWLKKNIWSYSKYVFDDQDYQSFGIFMYLFNSISDELSQKLAILALESDDEDVREIGQIYFDLSSKI</sequence>